<protein>
    <recommendedName>
        <fullName evidence="7">Cytosine-specific methyltransferase</fullName>
        <ecNumber evidence="7">2.1.1.37</ecNumber>
    </recommendedName>
</protein>
<keyword evidence="4" id="KW-0680">Restriction system</keyword>
<evidence type="ECO:0000256" key="3">
    <source>
        <dbReference type="ARBA" id="ARBA00022691"/>
    </source>
</evidence>
<evidence type="ECO:0000313" key="8">
    <source>
        <dbReference type="EMBL" id="MBP2365367.1"/>
    </source>
</evidence>
<dbReference type="EC" id="2.1.1.37" evidence="7"/>
<organism evidence="8 9">
    <name type="scientific">Pseudonocardia parietis</name>
    <dbReference type="NCBI Taxonomy" id="570936"/>
    <lineage>
        <taxon>Bacteria</taxon>
        <taxon>Bacillati</taxon>
        <taxon>Actinomycetota</taxon>
        <taxon>Actinomycetes</taxon>
        <taxon>Pseudonocardiales</taxon>
        <taxon>Pseudonocardiaceae</taxon>
        <taxon>Pseudonocardia</taxon>
    </lineage>
</organism>
<dbReference type="InterPro" id="IPR001525">
    <property type="entry name" value="C5_MeTfrase"/>
</dbReference>
<keyword evidence="1 5" id="KW-0489">Methyltransferase</keyword>
<dbReference type="SUPFAM" id="SSF53335">
    <property type="entry name" value="S-adenosyl-L-methionine-dependent methyltransferases"/>
    <property type="match status" value="1"/>
</dbReference>
<dbReference type="PANTHER" id="PTHR10629:SF52">
    <property type="entry name" value="DNA (CYTOSINE-5)-METHYLTRANSFERASE 1"/>
    <property type="match status" value="1"/>
</dbReference>
<evidence type="ECO:0000256" key="2">
    <source>
        <dbReference type="ARBA" id="ARBA00022679"/>
    </source>
</evidence>
<dbReference type="Gene3D" id="3.90.120.10">
    <property type="entry name" value="DNA Methylase, subunit A, domain 2"/>
    <property type="match status" value="1"/>
</dbReference>
<comment type="similarity">
    <text evidence="5 6">Belongs to the class I-like SAM-binding methyltransferase superfamily. C5-methyltransferase family.</text>
</comment>
<feature type="active site" evidence="5">
    <location>
        <position position="90"/>
    </location>
</feature>
<evidence type="ECO:0000256" key="6">
    <source>
        <dbReference type="RuleBase" id="RU000416"/>
    </source>
</evidence>
<dbReference type="GO" id="GO:0032259">
    <property type="term" value="P:methylation"/>
    <property type="evidence" value="ECO:0007669"/>
    <property type="project" value="UniProtKB-KW"/>
</dbReference>
<dbReference type="GO" id="GO:0003886">
    <property type="term" value="F:DNA (cytosine-5-)-methyltransferase activity"/>
    <property type="evidence" value="ECO:0007669"/>
    <property type="project" value="UniProtKB-EC"/>
</dbReference>
<dbReference type="Proteomes" id="UP001519295">
    <property type="component" value="Unassembled WGS sequence"/>
</dbReference>
<dbReference type="PROSITE" id="PS00095">
    <property type="entry name" value="C5_MTASE_2"/>
    <property type="match status" value="1"/>
</dbReference>
<keyword evidence="3 5" id="KW-0949">S-adenosyl-L-methionine</keyword>
<accession>A0ABS4VN93</accession>
<dbReference type="PRINTS" id="PR00105">
    <property type="entry name" value="C5METTRFRASE"/>
</dbReference>
<evidence type="ECO:0000256" key="4">
    <source>
        <dbReference type="ARBA" id="ARBA00022747"/>
    </source>
</evidence>
<gene>
    <name evidence="8" type="ORF">JOF36_001063</name>
</gene>
<comment type="catalytic activity">
    <reaction evidence="7">
        <text>a 2'-deoxycytidine in DNA + S-adenosyl-L-methionine = a 5-methyl-2'-deoxycytidine in DNA + S-adenosyl-L-homocysteine + H(+)</text>
        <dbReference type="Rhea" id="RHEA:13681"/>
        <dbReference type="Rhea" id="RHEA-COMP:11369"/>
        <dbReference type="Rhea" id="RHEA-COMP:11370"/>
        <dbReference type="ChEBI" id="CHEBI:15378"/>
        <dbReference type="ChEBI" id="CHEBI:57856"/>
        <dbReference type="ChEBI" id="CHEBI:59789"/>
        <dbReference type="ChEBI" id="CHEBI:85452"/>
        <dbReference type="ChEBI" id="CHEBI:85454"/>
        <dbReference type="EC" id="2.1.1.37"/>
    </reaction>
</comment>
<dbReference type="PROSITE" id="PS51679">
    <property type="entry name" value="SAM_MT_C5"/>
    <property type="match status" value="1"/>
</dbReference>
<dbReference type="PROSITE" id="PS00094">
    <property type="entry name" value="C5_MTASE_1"/>
    <property type="match status" value="1"/>
</dbReference>
<evidence type="ECO:0000313" key="9">
    <source>
        <dbReference type="Proteomes" id="UP001519295"/>
    </source>
</evidence>
<dbReference type="InterPro" id="IPR050390">
    <property type="entry name" value="C5-Methyltransferase"/>
</dbReference>
<dbReference type="InterPro" id="IPR018117">
    <property type="entry name" value="C5_DNA_meth_AS"/>
</dbReference>
<dbReference type="Pfam" id="PF00145">
    <property type="entry name" value="DNA_methylase"/>
    <property type="match status" value="1"/>
</dbReference>
<proteinExistence type="inferred from homology"/>
<dbReference type="InterPro" id="IPR029063">
    <property type="entry name" value="SAM-dependent_MTases_sf"/>
</dbReference>
<dbReference type="EMBL" id="JAGINU010000001">
    <property type="protein sequence ID" value="MBP2365367.1"/>
    <property type="molecule type" value="Genomic_DNA"/>
</dbReference>
<evidence type="ECO:0000256" key="7">
    <source>
        <dbReference type="RuleBase" id="RU000417"/>
    </source>
</evidence>
<evidence type="ECO:0000256" key="5">
    <source>
        <dbReference type="PROSITE-ProRule" id="PRU01016"/>
    </source>
</evidence>
<dbReference type="RefSeq" id="WP_307862221.1">
    <property type="nucleotide sequence ID" value="NZ_JAGINU010000001.1"/>
</dbReference>
<comment type="caution">
    <text evidence="8">The sequence shown here is derived from an EMBL/GenBank/DDBJ whole genome shotgun (WGS) entry which is preliminary data.</text>
</comment>
<dbReference type="Gene3D" id="3.40.50.150">
    <property type="entry name" value="Vaccinia Virus protein VP39"/>
    <property type="match status" value="1"/>
</dbReference>
<sequence>MAGYIVVVPVLRLVDLFAGCGGLSRGFLDTNRRPDAPATFEVVAAVEMDRAAAATYAANYGRDHLFHGKIEDWRTEDIPPADIVVGGPPCQGFSNLGKRDPDDYRNRLWRQYARTVEKIQPDYFVIENVAAFYRSPQWTLLQIATSDGGPLHNYELQAHTLNAAEFGVPQVRKRAVVLGRRSDLPPLPTPAGRFAGRPDLFRTVRGALAGLIPRVAPDHTELPSGTFDFDGDLPGAFKTAELHVTRSFQQLSLDRFAAIPEGGNRTNLPWELQTPGWRKHRTGTMDVMGRLRWDKPSVTIRTEFVKPEKGRYLHPTENRPLTQAEGALLQTFPLDYQWCGAKVAITRQIGNAVPVALATELATLLADAYR</sequence>
<reference evidence="8 9" key="1">
    <citation type="submission" date="2021-03" db="EMBL/GenBank/DDBJ databases">
        <title>Sequencing the genomes of 1000 actinobacteria strains.</title>
        <authorList>
            <person name="Klenk H.-P."/>
        </authorList>
    </citation>
    <scope>NUCLEOTIDE SEQUENCE [LARGE SCALE GENOMIC DNA]</scope>
    <source>
        <strain evidence="8 9">DSM 45256</strain>
    </source>
</reference>
<dbReference type="InterPro" id="IPR031303">
    <property type="entry name" value="C5_meth_CS"/>
</dbReference>
<dbReference type="NCBIfam" id="TIGR00675">
    <property type="entry name" value="dcm"/>
    <property type="match status" value="1"/>
</dbReference>
<keyword evidence="2 5" id="KW-0808">Transferase</keyword>
<name>A0ABS4VN93_9PSEU</name>
<evidence type="ECO:0000256" key="1">
    <source>
        <dbReference type="ARBA" id="ARBA00022603"/>
    </source>
</evidence>
<keyword evidence="9" id="KW-1185">Reference proteome</keyword>
<dbReference type="PANTHER" id="PTHR10629">
    <property type="entry name" value="CYTOSINE-SPECIFIC METHYLTRANSFERASE"/>
    <property type="match status" value="1"/>
</dbReference>